<gene>
    <name evidence="1" type="ORF">NSPZN2_40695</name>
</gene>
<evidence type="ECO:0008006" key="3">
    <source>
        <dbReference type="Google" id="ProtNLM"/>
    </source>
</evidence>
<protein>
    <recommendedName>
        <fullName evidence="3">Ribbon-helix-helix protein CopG domain-containing protein</fullName>
    </recommendedName>
</protein>
<evidence type="ECO:0000313" key="2">
    <source>
        <dbReference type="Proteomes" id="UP000675880"/>
    </source>
</evidence>
<keyword evidence="2" id="KW-1185">Reference proteome</keyword>
<sequence>MSPKPKNTPHRVLLSLPTDLYETISRVSAAMEKPRAEIIRDLLSEQQPILEHMATMLEQAKAGKLDQAMKGWKKMTGEALKGLGVIMNPPELKKPKLKS</sequence>
<evidence type="ECO:0000313" key="1">
    <source>
        <dbReference type="EMBL" id="CAE6779746.1"/>
    </source>
</evidence>
<dbReference type="Proteomes" id="UP000675880">
    <property type="component" value="Unassembled WGS sequence"/>
</dbReference>
<dbReference type="EMBL" id="CAJNBJ010000017">
    <property type="protein sequence ID" value="CAE6779746.1"/>
    <property type="molecule type" value="Genomic_DNA"/>
</dbReference>
<dbReference type="RefSeq" id="WP_213043479.1">
    <property type="nucleotide sequence ID" value="NZ_CAJNBJ010000017.1"/>
</dbReference>
<organism evidence="1 2">
    <name type="scientific">Nitrospira defluvii</name>
    <dbReference type="NCBI Taxonomy" id="330214"/>
    <lineage>
        <taxon>Bacteria</taxon>
        <taxon>Pseudomonadati</taxon>
        <taxon>Nitrospirota</taxon>
        <taxon>Nitrospiria</taxon>
        <taxon>Nitrospirales</taxon>
        <taxon>Nitrospiraceae</taxon>
        <taxon>Nitrospira</taxon>
    </lineage>
</organism>
<proteinExistence type="predicted"/>
<comment type="caution">
    <text evidence="1">The sequence shown here is derived from an EMBL/GenBank/DDBJ whole genome shotgun (WGS) entry which is preliminary data.</text>
</comment>
<name>A0ABM8RZ55_9BACT</name>
<accession>A0ABM8RZ55</accession>
<reference evidence="1 2" key="1">
    <citation type="submission" date="2021-02" db="EMBL/GenBank/DDBJ databases">
        <authorList>
            <person name="Han P."/>
        </authorList>
    </citation>
    <scope>NUCLEOTIDE SEQUENCE [LARGE SCALE GENOMIC DNA]</scope>
    <source>
        <strain evidence="1">Candidatus Nitrospira sp. ZN2</strain>
    </source>
</reference>